<feature type="transmembrane region" description="Helical" evidence="1">
    <location>
        <begin position="7"/>
        <end position="32"/>
    </location>
</feature>
<protein>
    <submittedName>
        <fullName evidence="2">Uncharacterized protein</fullName>
    </submittedName>
</protein>
<dbReference type="InterPro" id="IPR055895">
    <property type="entry name" value="DUF7472"/>
</dbReference>
<keyword evidence="3" id="KW-1185">Reference proteome</keyword>
<comment type="caution">
    <text evidence="2">The sequence shown here is derived from an EMBL/GenBank/DDBJ whole genome shotgun (WGS) entry which is preliminary data.</text>
</comment>
<evidence type="ECO:0000256" key="1">
    <source>
        <dbReference type="SAM" id="Phobius"/>
    </source>
</evidence>
<accession>A0AA41G1F2</accession>
<dbReference type="AlphaFoldDB" id="A0AA41G1F2"/>
<organism evidence="2 3">
    <name type="scientific">Haloarcula salina</name>
    <dbReference type="NCBI Taxonomy" id="1429914"/>
    <lineage>
        <taxon>Archaea</taxon>
        <taxon>Methanobacteriati</taxon>
        <taxon>Methanobacteriota</taxon>
        <taxon>Stenosarchaea group</taxon>
        <taxon>Halobacteria</taxon>
        <taxon>Halobacteriales</taxon>
        <taxon>Haloarculaceae</taxon>
        <taxon>Haloarcula</taxon>
    </lineage>
</organism>
<keyword evidence="1" id="KW-1133">Transmembrane helix</keyword>
<name>A0AA41G1F2_9EURY</name>
<dbReference type="Proteomes" id="UP001166304">
    <property type="component" value="Unassembled WGS sequence"/>
</dbReference>
<feature type="transmembrane region" description="Helical" evidence="1">
    <location>
        <begin position="44"/>
        <end position="64"/>
    </location>
</feature>
<evidence type="ECO:0000313" key="3">
    <source>
        <dbReference type="Proteomes" id="UP001166304"/>
    </source>
</evidence>
<sequence length="69" mass="7327">MDIERETVLQIVISAIAVVIFVAAAAFVSQTYMVDTSIGPTGGVALVGVIGLFIVVMTVAGLWLERQQF</sequence>
<dbReference type="EMBL" id="JAHQXE010000003">
    <property type="protein sequence ID" value="MBV0902430.1"/>
    <property type="molecule type" value="Genomic_DNA"/>
</dbReference>
<proteinExistence type="predicted"/>
<reference evidence="2" key="1">
    <citation type="submission" date="2021-06" db="EMBL/GenBank/DDBJ databases">
        <title>New haloarchaea isolates fom saline soil.</title>
        <authorList>
            <person name="Duran-Viseras A."/>
            <person name="Sanchez-Porro C.S."/>
            <person name="Ventosa A."/>
        </authorList>
    </citation>
    <scope>NUCLEOTIDE SEQUENCE</scope>
    <source>
        <strain evidence="2">JCM 18369</strain>
    </source>
</reference>
<gene>
    <name evidence="2" type="ORF">KTS37_11585</name>
</gene>
<dbReference type="Pfam" id="PF24284">
    <property type="entry name" value="DUF7472"/>
    <property type="match status" value="1"/>
</dbReference>
<dbReference type="RefSeq" id="WP_162413410.1">
    <property type="nucleotide sequence ID" value="NZ_JAHQXE010000003.1"/>
</dbReference>
<keyword evidence="1" id="KW-0812">Transmembrane</keyword>
<evidence type="ECO:0000313" key="2">
    <source>
        <dbReference type="EMBL" id="MBV0902430.1"/>
    </source>
</evidence>
<keyword evidence="1" id="KW-0472">Membrane</keyword>